<gene>
    <name evidence="1" type="ORF">Tci_035321</name>
</gene>
<reference evidence="1" key="1">
    <citation type="journal article" date="2019" name="Sci. Rep.">
        <title>Draft genome of Tanacetum cinerariifolium, the natural source of mosquito coil.</title>
        <authorList>
            <person name="Yamashiro T."/>
            <person name="Shiraishi A."/>
            <person name="Satake H."/>
            <person name="Nakayama K."/>
        </authorList>
    </citation>
    <scope>NUCLEOTIDE SEQUENCE</scope>
</reference>
<proteinExistence type="predicted"/>
<evidence type="ECO:0000313" key="1">
    <source>
        <dbReference type="EMBL" id="GEU63343.1"/>
    </source>
</evidence>
<comment type="caution">
    <text evidence="1">The sequence shown here is derived from an EMBL/GenBank/DDBJ whole genome shotgun (WGS) entry which is preliminary data.</text>
</comment>
<dbReference type="AlphaFoldDB" id="A0A6L2LNH7"/>
<dbReference type="EMBL" id="BKCJ010004829">
    <property type="protein sequence ID" value="GEU63343.1"/>
    <property type="molecule type" value="Genomic_DNA"/>
</dbReference>
<organism evidence="1">
    <name type="scientific">Tanacetum cinerariifolium</name>
    <name type="common">Dalmatian daisy</name>
    <name type="synonym">Chrysanthemum cinerariifolium</name>
    <dbReference type="NCBI Taxonomy" id="118510"/>
    <lineage>
        <taxon>Eukaryota</taxon>
        <taxon>Viridiplantae</taxon>
        <taxon>Streptophyta</taxon>
        <taxon>Embryophyta</taxon>
        <taxon>Tracheophyta</taxon>
        <taxon>Spermatophyta</taxon>
        <taxon>Magnoliopsida</taxon>
        <taxon>eudicotyledons</taxon>
        <taxon>Gunneridae</taxon>
        <taxon>Pentapetalae</taxon>
        <taxon>asterids</taxon>
        <taxon>campanulids</taxon>
        <taxon>Asterales</taxon>
        <taxon>Asteraceae</taxon>
        <taxon>Asteroideae</taxon>
        <taxon>Anthemideae</taxon>
        <taxon>Anthemidinae</taxon>
        <taxon>Tanacetum</taxon>
    </lineage>
</organism>
<protein>
    <recommendedName>
        <fullName evidence="2">Reverse transcriptase domain-containing protein</fullName>
    </recommendedName>
</protein>
<feature type="non-terminal residue" evidence="1">
    <location>
        <position position="238"/>
    </location>
</feature>
<accession>A0A6L2LNH7</accession>
<evidence type="ECO:0008006" key="2">
    <source>
        <dbReference type="Google" id="ProtNLM"/>
    </source>
</evidence>
<name>A0A6L2LNH7_TANCI</name>
<sequence>MVALVVEVANIINHTPEPSRCFNSICYDDDDDEESTIPLNEIISQIPSSIIITLVLPTMEPEDSLITGDEDLRTILEKESEKFIKCSVEDLVPIPMESEDTSDSDKECNFPFCDNFVIFSNPLFDAHDDFTSSNEGVLEEKVKIYSNPLFEFDDEYISSDVNHLFNEVLKDIETKDSYVSNLDEPALLVTPLSDANENECFDPGGDIDKINAFLDIDVSTNIKDGYHDSEGDIIYHES</sequence>